<dbReference type="SMART" id="SM00213">
    <property type="entry name" value="UBQ"/>
    <property type="match status" value="1"/>
</dbReference>
<dbReference type="InterPro" id="IPR044635">
    <property type="entry name" value="UBP14-like"/>
</dbReference>
<reference evidence="10" key="1">
    <citation type="submission" date="2023-11" db="EMBL/GenBank/DDBJ databases">
        <authorList>
            <person name="Alioto T."/>
            <person name="Alioto T."/>
            <person name="Gomez Garrido J."/>
        </authorList>
    </citation>
    <scope>NUCLEOTIDE SEQUENCE</scope>
</reference>
<gene>
    <name evidence="10" type="ORF">LECACI_7A010075</name>
</gene>
<name>A0AAI8Z9G8_9PEZI</name>
<dbReference type="InterPro" id="IPR000626">
    <property type="entry name" value="Ubiquitin-like_dom"/>
</dbReference>
<dbReference type="InterPro" id="IPR018200">
    <property type="entry name" value="USP_CS"/>
</dbReference>
<evidence type="ECO:0000256" key="3">
    <source>
        <dbReference type="ARBA" id="ARBA00022786"/>
    </source>
</evidence>
<dbReference type="PANTHER" id="PTHR43982:SF1">
    <property type="entry name" value="UBIQUITIN CARBOXYL-TERMINAL HYDROLASE 14"/>
    <property type="match status" value="1"/>
</dbReference>
<protein>
    <recommendedName>
        <fullName evidence="6">Ubiquitin carboxyl-terminal hydrolase</fullName>
        <ecNumber evidence="6">3.4.19.12</ecNumber>
    </recommendedName>
</protein>
<evidence type="ECO:0000259" key="8">
    <source>
        <dbReference type="PROSITE" id="PS50053"/>
    </source>
</evidence>
<dbReference type="PROSITE" id="PS00973">
    <property type="entry name" value="USP_2"/>
    <property type="match status" value="1"/>
</dbReference>
<evidence type="ECO:0000256" key="7">
    <source>
        <dbReference type="SAM" id="MobiDB-lite"/>
    </source>
</evidence>
<evidence type="ECO:0000256" key="5">
    <source>
        <dbReference type="ARBA" id="ARBA00022807"/>
    </source>
</evidence>
<dbReference type="GO" id="GO:0043161">
    <property type="term" value="P:proteasome-mediated ubiquitin-dependent protein catabolic process"/>
    <property type="evidence" value="ECO:0007669"/>
    <property type="project" value="InterPro"/>
</dbReference>
<keyword evidence="5 6" id="KW-0788">Thiol protease</keyword>
<dbReference type="PROSITE" id="PS50235">
    <property type="entry name" value="USP_3"/>
    <property type="match status" value="1"/>
</dbReference>
<evidence type="ECO:0000259" key="9">
    <source>
        <dbReference type="PROSITE" id="PS50235"/>
    </source>
</evidence>
<dbReference type="CDD" id="cd02657">
    <property type="entry name" value="Peptidase_C19A"/>
    <property type="match status" value="1"/>
</dbReference>
<dbReference type="PANTHER" id="PTHR43982">
    <property type="entry name" value="UBIQUITIN CARBOXYL-TERMINAL HYDROLASE"/>
    <property type="match status" value="1"/>
</dbReference>
<feature type="domain" description="USP" evidence="9">
    <location>
        <begin position="107"/>
        <end position="578"/>
    </location>
</feature>
<dbReference type="GO" id="GO:0061136">
    <property type="term" value="P:regulation of proteasomal protein catabolic process"/>
    <property type="evidence" value="ECO:0007669"/>
    <property type="project" value="TreeGrafter"/>
</dbReference>
<dbReference type="Pfam" id="PF00240">
    <property type="entry name" value="ubiquitin"/>
    <property type="match status" value="1"/>
</dbReference>
<dbReference type="SUPFAM" id="SSF54236">
    <property type="entry name" value="Ubiquitin-like"/>
    <property type="match status" value="1"/>
</dbReference>
<proteinExistence type="inferred from homology"/>
<dbReference type="InterPro" id="IPR028889">
    <property type="entry name" value="USP"/>
</dbReference>
<organism evidence="10 11">
    <name type="scientific">Lecanosticta acicola</name>
    <dbReference type="NCBI Taxonomy" id="111012"/>
    <lineage>
        <taxon>Eukaryota</taxon>
        <taxon>Fungi</taxon>
        <taxon>Dikarya</taxon>
        <taxon>Ascomycota</taxon>
        <taxon>Pezizomycotina</taxon>
        <taxon>Dothideomycetes</taxon>
        <taxon>Dothideomycetidae</taxon>
        <taxon>Mycosphaerellales</taxon>
        <taxon>Mycosphaerellaceae</taxon>
        <taxon>Lecanosticta</taxon>
    </lineage>
</organism>
<dbReference type="EC" id="3.4.19.12" evidence="6"/>
<dbReference type="EMBL" id="CAVMBE010000149">
    <property type="protein sequence ID" value="CAK4034917.1"/>
    <property type="molecule type" value="Genomic_DNA"/>
</dbReference>
<dbReference type="GO" id="GO:0004843">
    <property type="term" value="F:cysteine-type deubiquitinase activity"/>
    <property type="evidence" value="ECO:0007669"/>
    <property type="project" value="UniProtKB-UniRule"/>
</dbReference>
<comment type="caution">
    <text evidence="10">The sequence shown here is derived from an EMBL/GenBank/DDBJ whole genome shotgun (WGS) entry which is preliminary data.</text>
</comment>
<accession>A0AAI8Z9G8</accession>
<evidence type="ECO:0000313" key="11">
    <source>
        <dbReference type="Proteomes" id="UP001296104"/>
    </source>
</evidence>
<dbReference type="GO" id="GO:0070628">
    <property type="term" value="F:proteasome binding"/>
    <property type="evidence" value="ECO:0007669"/>
    <property type="project" value="TreeGrafter"/>
</dbReference>
<dbReference type="InterPro" id="IPR001394">
    <property type="entry name" value="Peptidase_C19_UCH"/>
</dbReference>
<feature type="domain" description="Ubiquitin-like" evidence="8">
    <location>
        <begin position="2"/>
        <end position="71"/>
    </location>
</feature>
<keyword evidence="11" id="KW-1185">Reference proteome</keyword>
<comment type="catalytic activity">
    <reaction evidence="1 6">
        <text>Thiol-dependent hydrolysis of ester, thioester, amide, peptide and isopeptide bonds formed by the C-terminal Gly of ubiquitin (a 76-residue protein attached to proteins as an intracellular targeting signal).</text>
        <dbReference type="EC" id="3.4.19.12"/>
    </reaction>
</comment>
<dbReference type="PROSITE" id="PS00972">
    <property type="entry name" value="USP_1"/>
    <property type="match status" value="1"/>
</dbReference>
<dbReference type="Gene3D" id="3.10.20.90">
    <property type="entry name" value="Phosphatidylinositol 3-kinase Catalytic Subunit, Chain A, domain 1"/>
    <property type="match status" value="1"/>
</dbReference>
<evidence type="ECO:0000256" key="2">
    <source>
        <dbReference type="ARBA" id="ARBA00022670"/>
    </source>
</evidence>
<feature type="compositionally biased region" description="Basic and acidic residues" evidence="7">
    <location>
        <begin position="414"/>
        <end position="431"/>
    </location>
</feature>
<dbReference type="PROSITE" id="PS50053">
    <property type="entry name" value="UBIQUITIN_2"/>
    <property type="match status" value="1"/>
</dbReference>
<dbReference type="InterPro" id="IPR038765">
    <property type="entry name" value="Papain-like_cys_pep_sf"/>
</dbReference>
<evidence type="ECO:0000256" key="6">
    <source>
        <dbReference type="RuleBase" id="RU366025"/>
    </source>
</evidence>
<dbReference type="Proteomes" id="UP001296104">
    <property type="component" value="Unassembled WGS sequence"/>
</dbReference>
<keyword evidence="2 6" id="KW-0645">Protease</keyword>
<dbReference type="AlphaFoldDB" id="A0AAI8Z9G8"/>
<dbReference type="GO" id="GO:0016579">
    <property type="term" value="P:protein deubiquitination"/>
    <property type="evidence" value="ECO:0007669"/>
    <property type="project" value="InterPro"/>
</dbReference>
<sequence>MAPLNIKAKHAGKTYDLEIDTDSNGEELKMQLYSLTNVEPENQKVLAKKMIKDDTPLSSLGLKEGMTITVIGNPAAKVVFDVPKEKMKFAEDMTEAELAQQEGATPAGLQNMGNTCYANATLQTLRAVPELLEELKSYKPGAPSAGPSSSLFTPDQLAQHGIGGLGGGGDLTSALGDLYKQMSETQHGFPPLMFLTTLRQKFPQFAERAKNGHGYAQQDAEEVWSQLISTMSQTLKIKAEEQNELGFRNWIDKYMGGKFEVTTTCDEAPDEEAVVNSEDFNDLKCNIQSDTNHLREGISIALNEKIEKNSPSLGRQAVYTRQSRISRLPKYLPVHFVRFFWRRDTGKKAKILRKVTFQHEIDVLEFCSADLRKKLIPIRDKIREVRKEEEDVERAKKRQKRMQKEAEENGDSNVRSDEPLQKKKEKEKERGTTATGPASEAELSAEKKAAGASEDIPMGGTEEKFKTDEEIEAEKAASILAAKKELLSLVHEDLKKDSAANQTGLYELRGVVTHQGSSADSGHYTAYVKKAAAPGKTEDGNWWWFNDDKVQEVESEKIEMLAGGGETHSALILLYKAVELPKVDEKA</sequence>
<dbReference type="Pfam" id="PF00443">
    <property type="entry name" value="UCH"/>
    <property type="match status" value="1"/>
</dbReference>
<evidence type="ECO:0000256" key="4">
    <source>
        <dbReference type="ARBA" id="ARBA00022801"/>
    </source>
</evidence>
<dbReference type="Gene3D" id="3.90.70.10">
    <property type="entry name" value="Cysteine proteinases"/>
    <property type="match status" value="1"/>
</dbReference>
<dbReference type="InterPro" id="IPR029071">
    <property type="entry name" value="Ubiquitin-like_domsf"/>
</dbReference>
<comment type="similarity">
    <text evidence="6">Belongs to the peptidase C19 family.</text>
</comment>
<keyword evidence="3 6" id="KW-0833">Ubl conjugation pathway</keyword>
<dbReference type="SUPFAM" id="SSF54001">
    <property type="entry name" value="Cysteine proteinases"/>
    <property type="match status" value="1"/>
</dbReference>
<evidence type="ECO:0000313" key="10">
    <source>
        <dbReference type="EMBL" id="CAK4034917.1"/>
    </source>
</evidence>
<feature type="region of interest" description="Disordered" evidence="7">
    <location>
        <begin position="386"/>
        <end position="462"/>
    </location>
</feature>
<evidence type="ECO:0000256" key="1">
    <source>
        <dbReference type="ARBA" id="ARBA00000707"/>
    </source>
</evidence>
<keyword evidence="4 6" id="KW-0378">Hydrolase</keyword>